<keyword evidence="1" id="KW-1133">Transmembrane helix</keyword>
<keyword evidence="1" id="KW-0812">Transmembrane</keyword>
<evidence type="ECO:0008006" key="4">
    <source>
        <dbReference type="Google" id="ProtNLM"/>
    </source>
</evidence>
<keyword evidence="3" id="KW-1185">Reference proteome</keyword>
<name>A0ABY6BLP0_9GAMM</name>
<dbReference type="Proteomes" id="UP001064632">
    <property type="component" value="Chromosome"/>
</dbReference>
<gene>
    <name evidence="2" type="ORF">N4264_12235</name>
</gene>
<evidence type="ECO:0000256" key="1">
    <source>
        <dbReference type="SAM" id="Phobius"/>
    </source>
</evidence>
<dbReference type="EMBL" id="CP104694">
    <property type="protein sequence ID" value="UXI70363.1"/>
    <property type="molecule type" value="Genomic_DNA"/>
</dbReference>
<proteinExistence type="predicted"/>
<reference evidence="2" key="1">
    <citation type="submission" date="2022-09" db="EMBL/GenBank/DDBJ databases">
        <title>Tahibacter sp. nov., isolated from a fresh water.</title>
        <authorList>
            <person name="Baek J.H."/>
            <person name="Lee J.K."/>
            <person name="Kim J.M."/>
            <person name="Jeon C.O."/>
        </authorList>
    </citation>
    <scope>NUCLEOTIDE SEQUENCE</scope>
    <source>
        <strain evidence="2">W38</strain>
    </source>
</reference>
<sequence length="343" mass="35898">MFGKSVWMLGVVTLGLAFGRVAAAQEISNFSVRLPPPAERDQPIPPGGEGRLTFTVLAAPAQFGTATTAGFFESPPEGLSEYTFVPENPALCQPPTLSPTPYSLQSLSFRVGPIAAGGSASCAYRVQRAATSRQDLKFHICANTSLFCNALFRYGTLPDVAVRITQSAMIPNSLDGTVQVTVSNRSSRAISAARVATDCVEFGGGIFDPAPFEIDADFPGACPRNALNMGCLNFTGQNYSSQGFSVGPIPAQGEASCLLRLRHINANTIGRTVDLMLATDALLFADGGVGYDANVLNDRTPMGVVTSVALPIGRGASVLTLVLLGLVGAWGVRRHIRATSAAA</sequence>
<accession>A0ABY6BLP0</accession>
<organism evidence="2 3">
    <name type="scientific">Tahibacter amnicola</name>
    <dbReference type="NCBI Taxonomy" id="2976241"/>
    <lineage>
        <taxon>Bacteria</taxon>
        <taxon>Pseudomonadati</taxon>
        <taxon>Pseudomonadota</taxon>
        <taxon>Gammaproteobacteria</taxon>
        <taxon>Lysobacterales</taxon>
        <taxon>Rhodanobacteraceae</taxon>
        <taxon>Tahibacter</taxon>
    </lineage>
</organism>
<protein>
    <recommendedName>
        <fullName evidence="4">Secreted protein (IPTL-CTERM system target)</fullName>
    </recommendedName>
</protein>
<evidence type="ECO:0000313" key="3">
    <source>
        <dbReference type="Proteomes" id="UP001064632"/>
    </source>
</evidence>
<dbReference type="RefSeq" id="WP_261697313.1">
    <property type="nucleotide sequence ID" value="NZ_CP104694.1"/>
</dbReference>
<keyword evidence="1" id="KW-0472">Membrane</keyword>
<feature type="transmembrane region" description="Helical" evidence="1">
    <location>
        <begin position="312"/>
        <end position="332"/>
    </location>
</feature>
<evidence type="ECO:0000313" key="2">
    <source>
        <dbReference type="EMBL" id="UXI70363.1"/>
    </source>
</evidence>